<organism evidence="1 2">
    <name type="scientific">Oryza sativa subsp. japonica</name>
    <name type="common">Rice</name>
    <dbReference type="NCBI Taxonomy" id="39947"/>
    <lineage>
        <taxon>Eukaryota</taxon>
        <taxon>Viridiplantae</taxon>
        <taxon>Streptophyta</taxon>
        <taxon>Embryophyta</taxon>
        <taxon>Tracheophyta</taxon>
        <taxon>Spermatophyta</taxon>
        <taxon>Magnoliopsida</taxon>
        <taxon>Liliopsida</taxon>
        <taxon>Poales</taxon>
        <taxon>Poaceae</taxon>
        <taxon>BOP clade</taxon>
        <taxon>Oryzoideae</taxon>
        <taxon>Oryzeae</taxon>
        <taxon>Oryzinae</taxon>
        <taxon>Oryza</taxon>
        <taxon>Oryza sativa</taxon>
    </lineage>
</organism>
<proteinExistence type="predicted"/>
<dbReference type="PROSITE" id="PS51257">
    <property type="entry name" value="PROKAR_LIPOPROTEIN"/>
    <property type="match status" value="1"/>
</dbReference>
<gene>
    <name evidence="1" type="ordered locus">Os10g0446650</name>
    <name evidence="1" type="ORF">OSNPB_100446650</name>
</gene>
<keyword evidence="2" id="KW-1185">Reference proteome</keyword>
<reference evidence="1 2" key="2">
    <citation type="journal article" date="2013" name="Plant Cell Physiol.">
        <title>Rice Annotation Project Database (RAP-DB): an integrative and interactive database for rice genomics.</title>
        <authorList>
            <person name="Sakai H."/>
            <person name="Lee S.S."/>
            <person name="Tanaka T."/>
            <person name="Numa H."/>
            <person name="Kim J."/>
            <person name="Kawahara Y."/>
            <person name="Wakimoto H."/>
            <person name="Yang C.C."/>
            <person name="Iwamoto M."/>
            <person name="Abe T."/>
            <person name="Yamada Y."/>
            <person name="Muto A."/>
            <person name="Inokuchi H."/>
            <person name="Ikemura T."/>
            <person name="Matsumoto T."/>
            <person name="Sasaki T."/>
            <person name="Itoh T."/>
        </authorList>
    </citation>
    <scope>NUCLEOTIDE SEQUENCE [LARGE SCALE GENOMIC DNA]</scope>
    <source>
        <strain evidence="2">cv. Nipponbare</strain>
    </source>
</reference>
<reference evidence="2" key="1">
    <citation type="journal article" date="2005" name="Nature">
        <title>The map-based sequence of the rice genome.</title>
        <authorList>
            <consortium name="International rice genome sequencing project (IRGSP)"/>
            <person name="Matsumoto T."/>
            <person name="Wu J."/>
            <person name="Kanamori H."/>
            <person name="Katayose Y."/>
            <person name="Fujisawa M."/>
            <person name="Namiki N."/>
            <person name="Mizuno H."/>
            <person name="Yamamoto K."/>
            <person name="Antonio B.A."/>
            <person name="Baba T."/>
            <person name="Sakata K."/>
            <person name="Nagamura Y."/>
            <person name="Aoki H."/>
            <person name="Arikawa K."/>
            <person name="Arita K."/>
            <person name="Bito T."/>
            <person name="Chiden Y."/>
            <person name="Fujitsuka N."/>
            <person name="Fukunaka R."/>
            <person name="Hamada M."/>
            <person name="Harada C."/>
            <person name="Hayashi A."/>
            <person name="Hijishita S."/>
            <person name="Honda M."/>
            <person name="Hosokawa S."/>
            <person name="Ichikawa Y."/>
            <person name="Idonuma A."/>
            <person name="Iijima M."/>
            <person name="Ikeda M."/>
            <person name="Ikeno M."/>
            <person name="Ito K."/>
            <person name="Ito S."/>
            <person name="Ito T."/>
            <person name="Ito Y."/>
            <person name="Ito Y."/>
            <person name="Iwabuchi A."/>
            <person name="Kamiya K."/>
            <person name="Karasawa W."/>
            <person name="Kurita K."/>
            <person name="Katagiri S."/>
            <person name="Kikuta A."/>
            <person name="Kobayashi H."/>
            <person name="Kobayashi N."/>
            <person name="Machita K."/>
            <person name="Maehara T."/>
            <person name="Masukawa M."/>
            <person name="Mizubayashi T."/>
            <person name="Mukai Y."/>
            <person name="Nagasaki H."/>
            <person name="Nagata Y."/>
            <person name="Naito S."/>
            <person name="Nakashima M."/>
            <person name="Nakama Y."/>
            <person name="Nakamichi Y."/>
            <person name="Nakamura M."/>
            <person name="Meguro A."/>
            <person name="Negishi M."/>
            <person name="Ohta I."/>
            <person name="Ohta T."/>
            <person name="Okamoto M."/>
            <person name="Ono N."/>
            <person name="Saji S."/>
            <person name="Sakaguchi M."/>
            <person name="Sakai K."/>
            <person name="Shibata M."/>
            <person name="Shimokawa T."/>
            <person name="Song J."/>
            <person name="Takazaki Y."/>
            <person name="Terasawa K."/>
            <person name="Tsugane M."/>
            <person name="Tsuji K."/>
            <person name="Ueda S."/>
            <person name="Waki K."/>
            <person name="Yamagata H."/>
            <person name="Yamamoto M."/>
            <person name="Yamamoto S."/>
            <person name="Yamane H."/>
            <person name="Yoshiki S."/>
            <person name="Yoshihara R."/>
            <person name="Yukawa K."/>
            <person name="Zhong H."/>
            <person name="Yano M."/>
            <person name="Yuan Q."/>
            <person name="Ouyang S."/>
            <person name="Liu J."/>
            <person name="Jones K.M."/>
            <person name="Gansberger K."/>
            <person name="Moffat K."/>
            <person name="Hill J."/>
            <person name="Bera J."/>
            <person name="Fadrosh D."/>
            <person name="Jin S."/>
            <person name="Johri S."/>
            <person name="Kim M."/>
            <person name="Overton L."/>
            <person name="Reardon M."/>
            <person name="Tsitrin T."/>
            <person name="Vuong H."/>
            <person name="Weaver B."/>
            <person name="Ciecko A."/>
            <person name="Tallon L."/>
            <person name="Jackson J."/>
            <person name="Pai G."/>
            <person name="Aken S.V."/>
            <person name="Utterback T."/>
            <person name="Reidmuller S."/>
            <person name="Feldblyum T."/>
            <person name="Hsiao J."/>
            <person name="Zismann V."/>
            <person name="Iobst S."/>
            <person name="de Vazeille A.R."/>
            <person name="Buell C.R."/>
            <person name="Ying K."/>
            <person name="Li Y."/>
            <person name="Lu T."/>
            <person name="Huang Y."/>
            <person name="Zhao Q."/>
            <person name="Feng Q."/>
            <person name="Zhang L."/>
            <person name="Zhu J."/>
            <person name="Weng Q."/>
            <person name="Mu J."/>
            <person name="Lu Y."/>
            <person name="Fan D."/>
            <person name="Liu Y."/>
            <person name="Guan J."/>
            <person name="Zhang Y."/>
            <person name="Yu S."/>
            <person name="Liu X."/>
            <person name="Zhang Y."/>
            <person name="Hong G."/>
            <person name="Han B."/>
            <person name="Choisne N."/>
            <person name="Demange N."/>
            <person name="Orjeda G."/>
            <person name="Samain S."/>
            <person name="Cattolico L."/>
            <person name="Pelletier E."/>
            <person name="Couloux A."/>
            <person name="Segurens B."/>
            <person name="Wincker P."/>
            <person name="D'Hont A."/>
            <person name="Scarpelli C."/>
            <person name="Weissenbach J."/>
            <person name="Salanoubat M."/>
            <person name="Quetier F."/>
            <person name="Yu Y."/>
            <person name="Kim H.R."/>
            <person name="Rambo T."/>
            <person name="Currie J."/>
            <person name="Collura K."/>
            <person name="Luo M."/>
            <person name="Yang T."/>
            <person name="Ammiraju J.S.S."/>
            <person name="Engler F."/>
            <person name="Soderlund C."/>
            <person name="Wing R.A."/>
            <person name="Palmer L.E."/>
            <person name="de la Bastide M."/>
            <person name="Spiegel L."/>
            <person name="Nascimento L."/>
            <person name="Zutavern T."/>
            <person name="O'Shaughnessy A."/>
            <person name="Dike S."/>
            <person name="Dedhia N."/>
            <person name="Preston R."/>
            <person name="Balija V."/>
            <person name="McCombie W.R."/>
            <person name="Chow T."/>
            <person name="Chen H."/>
            <person name="Chung M."/>
            <person name="Chen C."/>
            <person name="Shaw J."/>
            <person name="Wu H."/>
            <person name="Hsiao K."/>
            <person name="Chao Y."/>
            <person name="Chu M."/>
            <person name="Cheng C."/>
            <person name="Hour A."/>
            <person name="Lee P."/>
            <person name="Lin S."/>
            <person name="Lin Y."/>
            <person name="Liou J."/>
            <person name="Liu S."/>
            <person name="Hsing Y."/>
            <person name="Raghuvanshi S."/>
            <person name="Mohanty A."/>
            <person name="Bharti A.K."/>
            <person name="Gaur A."/>
            <person name="Gupta V."/>
            <person name="Kumar D."/>
            <person name="Ravi V."/>
            <person name="Vij S."/>
            <person name="Kapur A."/>
            <person name="Khurana P."/>
            <person name="Khurana P."/>
            <person name="Khurana J.P."/>
            <person name="Tyagi A.K."/>
            <person name="Gaikwad K."/>
            <person name="Singh A."/>
            <person name="Dalal V."/>
            <person name="Srivastava S."/>
            <person name="Dixit A."/>
            <person name="Pal A.K."/>
            <person name="Ghazi I.A."/>
            <person name="Yadav M."/>
            <person name="Pandit A."/>
            <person name="Bhargava A."/>
            <person name="Sureshbabu K."/>
            <person name="Batra K."/>
            <person name="Sharma T.R."/>
            <person name="Mohapatra T."/>
            <person name="Singh N.K."/>
            <person name="Messing J."/>
            <person name="Nelson A.B."/>
            <person name="Fuks G."/>
            <person name="Kavchok S."/>
            <person name="Keizer G."/>
            <person name="Linton E."/>
            <person name="Llaca V."/>
            <person name="Song R."/>
            <person name="Tanyolac B."/>
            <person name="Young S."/>
            <person name="Ho-Il K."/>
            <person name="Hahn J.H."/>
            <person name="Sangsakoo G."/>
            <person name="Vanavichit A."/>
            <person name="de Mattos Luiz.A.T."/>
            <person name="Zimmer P.D."/>
            <person name="Malone G."/>
            <person name="Dellagostin O."/>
            <person name="de Oliveira A.C."/>
            <person name="Bevan M."/>
            <person name="Bancroft I."/>
            <person name="Minx P."/>
            <person name="Cordum H."/>
            <person name="Wilson R."/>
            <person name="Cheng Z."/>
            <person name="Jin W."/>
            <person name="Jiang J."/>
            <person name="Leong S.A."/>
            <person name="Iwama H."/>
            <person name="Gojobori T."/>
            <person name="Itoh T."/>
            <person name="Niimura Y."/>
            <person name="Fujii Y."/>
            <person name="Habara T."/>
            <person name="Sakai H."/>
            <person name="Sato Y."/>
            <person name="Wilson G."/>
            <person name="Kumar K."/>
            <person name="McCouch S."/>
            <person name="Juretic N."/>
            <person name="Hoen D."/>
            <person name="Wright S."/>
            <person name="Bruskiewich R."/>
            <person name="Bureau T."/>
            <person name="Miyao A."/>
            <person name="Hirochika H."/>
            <person name="Nishikawa T."/>
            <person name="Kadowaki K."/>
            <person name="Sugiura M."/>
            <person name="Burr B."/>
            <person name="Sasaki T."/>
        </authorList>
    </citation>
    <scope>NUCLEOTIDE SEQUENCE [LARGE SCALE GENOMIC DNA]</scope>
    <source>
        <strain evidence="2">cv. Nipponbare</strain>
    </source>
</reference>
<sequence>MRATPTTMATPMSGGLGCPCGDEKQIWRREDEDRARLNPHSLRRLPLELMRPEPRGSPAARIGPSAFRAACDAAVGAPTSSLTEAGGGDGCTR</sequence>
<accession>A0A0P0XUR1</accession>
<dbReference type="InParanoid" id="A0A0P0XUR1"/>
<name>A0A0P0XUR1_ORYSJ</name>
<dbReference type="EMBL" id="AP014966">
    <property type="protein sequence ID" value="BAT11077.1"/>
    <property type="molecule type" value="Genomic_DNA"/>
</dbReference>
<dbReference type="PaxDb" id="39947-A0A0P0XUR1"/>
<reference evidence="1 2" key="3">
    <citation type="journal article" date="2013" name="Rice">
        <title>Improvement of the Oryza sativa Nipponbare reference genome using next generation sequence and optical map data.</title>
        <authorList>
            <person name="Kawahara Y."/>
            <person name="de la Bastide M."/>
            <person name="Hamilton J.P."/>
            <person name="Kanamori H."/>
            <person name="McCombie W.R."/>
            <person name="Ouyang S."/>
            <person name="Schwartz D.C."/>
            <person name="Tanaka T."/>
            <person name="Wu J."/>
            <person name="Zhou S."/>
            <person name="Childs K.L."/>
            <person name="Davidson R.M."/>
            <person name="Lin H."/>
            <person name="Quesada-Ocampo L."/>
            <person name="Vaillancourt B."/>
            <person name="Sakai H."/>
            <person name="Lee S.S."/>
            <person name="Kim J."/>
            <person name="Numa H."/>
            <person name="Itoh T."/>
            <person name="Buell C.R."/>
            <person name="Matsumoto T."/>
        </authorList>
    </citation>
    <scope>NUCLEOTIDE SEQUENCE [LARGE SCALE GENOMIC DNA]</scope>
    <source>
        <strain evidence="2">cv. Nipponbare</strain>
    </source>
</reference>
<dbReference type="Proteomes" id="UP000059680">
    <property type="component" value="Chromosome 10"/>
</dbReference>
<evidence type="ECO:0000313" key="2">
    <source>
        <dbReference type="Proteomes" id="UP000059680"/>
    </source>
</evidence>
<evidence type="ECO:0000313" key="1">
    <source>
        <dbReference type="EMBL" id="BAT11077.1"/>
    </source>
</evidence>
<protein>
    <submittedName>
        <fullName evidence="1">Os10g0446650 protein</fullName>
    </submittedName>
</protein>
<dbReference type="AlphaFoldDB" id="A0A0P0XUR1"/>